<name>A0A0C9T130_SPHS4</name>
<accession>A0A0C9T130</accession>
<dbReference type="HOGENOM" id="CLU_2321843_0_0_1"/>
<dbReference type="Proteomes" id="UP000054279">
    <property type="component" value="Unassembled WGS sequence"/>
</dbReference>
<sequence length="99" mass="11067">MDHAGNGWGHVGGGGGERMNRRRDDEKTNDISVAGDELQHEIGIRSNRRRRPVMIVNLIAAATQSSSCYERARRGLSFVWGMLAIYCPKRNAILHLPHT</sequence>
<evidence type="ECO:0000313" key="2">
    <source>
        <dbReference type="EMBL" id="KIJ22408.1"/>
    </source>
</evidence>
<evidence type="ECO:0000313" key="3">
    <source>
        <dbReference type="Proteomes" id="UP000054279"/>
    </source>
</evidence>
<reference evidence="2 3" key="1">
    <citation type="submission" date="2014-06" db="EMBL/GenBank/DDBJ databases">
        <title>Evolutionary Origins and Diversification of the Mycorrhizal Mutualists.</title>
        <authorList>
            <consortium name="DOE Joint Genome Institute"/>
            <consortium name="Mycorrhizal Genomics Consortium"/>
            <person name="Kohler A."/>
            <person name="Kuo A."/>
            <person name="Nagy L.G."/>
            <person name="Floudas D."/>
            <person name="Copeland A."/>
            <person name="Barry K.W."/>
            <person name="Cichocki N."/>
            <person name="Veneault-Fourrey C."/>
            <person name="LaButti K."/>
            <person name="Lindquist E.A."/>
            <person name="Lipzen A."/>
            <person name="Lundell T."/>
            <person name="Morin E."/>
            <person name="Murat C."/>
            <person name="Riley R."/>
            <person name="Ohm R."/>
            <person name="Sun H."/>
            <person name="Tunlid A."/>
            <person name="Henrissat B."/>
            <person name="Grigoriev I.V."/>
            <person name="Hibbett D.S."/>
            <person name="Martin F."/>
        </authorList>
    </citation>
    <scope>NUCLEOTIDE SEQUENCE [LARGE SCALE GENOMIC DNA]</scope>
    <source>
        <strain evidence="2 3">SS14</strain>
    </source>
</reference>
<feature type="compositionally biased region" description="Gly residues" evidence="1">
    <location>
        <begin position="1"/>
        <end position="17"/>
    </location>
</feature>
<feature type="region of interest" description="Disordered" evidence="1">
    <location>
        <begin position="1"/>
        <end position="32"/>
    </location>
</feature>
<organism evidence="2 3">
    <name type="scientific">Sphaerobolus stellatus (strain SS14)</name>
    <dbReference type="NCBI Taxonomy" id="990650"/>
    <lineage>
        <taxon>Eukaryota</taxon>
        <taxon>Fungi</taxon>
        <taxon>Dikarya</taxon>
        <taxon>Basidiomycota</taxon>
        <taxon>Agaricomycotina</taxon>
        <taxon>Agaricomycetes</taxon>
        <taxon>Phallomycetidae</taxon>
        <taxon>Geastrales</taxon>
        <taxon>Sphaerobolaceae</taxon>
        <taxon>Sphaerobolus</taxon>
    </lineage>
</organism>
<dbReference type="EMBL" id="KN838283">
    <property type="protein sequence ID" value="KIJ22408.1"/>
    <property type="molecule type" value="Genomic_DNA"/>
</dbReference>
<feature type="compositionally biased region" description="Basic and acidic residues" evidence="1">
    <location>
        <begin position="18"/>
        <end position="29"/>
    </location>
</feature>
<keyword evidence="3" id="KW-1185">Reference proteome</keyword>
<protein>
    <submittedName>
        <fullName evidence="2">Uncharacterized protein</fullName>
    </submittedName>
</protein>
<dbReference type="AlphaFoldDB" id="A0A0C9T130"/>
<proteinExistence type="predicted"/>
<evidence type="ECO:0000256" key="1">
    <source>
        <dbReference type="SAM" id="MobiDB-lite"/>
    </source>
</evidence>
<gene>
    <name evidence="2" type="ORF">M422DRAFT_277171</name>
</gene>